<dbReference type="PROSITE" id="PS50835">
    <property type="entry name" value="IG_LIKE"/>
    <property type="match status" value="1"/>
</dbReference>
<organism evidence="3 4">
    <name type="scientific">Hucho hucho</name>
    <name type="common">huchen</name>
    <dbReference type="NCBI Taxonomy" id="62062"/>
    <lineage>
        <taxon>Eukaryota</taxon>
        <taxon>Metazoa</taxon>
        <taxon>Chordata</taxon>
        <taxon>Craniata</taxon>
        <taxon>Vertebrata</taxon>
        <taxon>Euteleostomi</taxon>
        <taxon>Actinopterygii</taxon>
        <taxon>Neopterygii</taxon>
        <taxon>Teleostei</taxon>
        <taxon>Protacanthopterygii</taxon>
        <taxon>Salmoniformes</taxon>
        <taxon>Salmonidae</taxon>
        <taxon>Salmoninae</taxon>
        <taxon>Hucho</taxon>
    </lineage>
</organism>
<dbReference type="STRING" id="62062.ENSHHUP00000078342"/>
<accession>A0A4W5QQA2</accession>
<keyword evidence="1" id="KW-0325">Glycoprotein</keyword>
<keyword evidence="4" id="KW-1185">Reference proteome</keyword>
<dbReference type="InterPro" id="IPR007110">
    <property type="entry name" value="Ig-like_dom"/>
</dbReference>
<evidence type="ECO:0000259" key="2">
    <source>
        <dbReference type="PROSITE" id="PS50835"/>
    </source>
</evidence>
<evidence type="ECO:0000313" key="3">
    <source>
        <dbReference type="Ensembl" id="ENSHHUP00000078342.1"/>
    </source>
</evidence>
<dbReference type="PANTHER" id="PTHR19944:SF99">
    <property type="entry name" value="HLA CLASS II HISTOCOMPATIBILITY ANTIGEN, DRB1 BETA CHAIN"/>
    <property type="match status" value="1"/>
</dbReference>
<reference evidence="4" key="1">
    <citation type="submission" date="2018-06" db="EMBL/GenBank/DDBJ databases">
        <title>Genome assembly of Danube salmon.</title>
        <authorList>
            <person name="Macqueen D.J."/>
            <person name="Gundappa M.K."/>
        </authorList>
    </citation>
    <scope>NUCLEOTIDE SEQUENCE [LARGE SCALE GENOMIC DNA]</scope>
</reference>
<reference evidence="3" key="2">
    <citation type="submission" date="2025-08" db="UniProtKB">
        <authorList>
            <consortium name="Ensembl"/>
        </authorList>
    </citation>
    <scope>IDENTIFICATION</scope>
</reference>
<dbReference type="Gene3D" id="2.60.40.10">
    <property type="entry name" value="Immunoglobulins"/>
    <property type="match status" value="1"/>
</dbReference>
<dbReference type="SMART" id="SM00407">
    <property type="entry name" value="IGc1"/>
    <property type="match status" value="1"/>
</dbReference>
<dbReference type="InterPro" id="IPR036179">
    <property type="entry name" value="Ig-like_dom_sf"/>
</dbReference>
<dbReference type="AlphaFoldDB" id="A0A4W5QQA2"/>
<sequence>MLCLLVFNDSLLYSLFKVYSSDVDVTHINARCEFREVPDIEYILEFHFSKMMMAWYNQTTGNWTGYTPHGLGLARLFNGNPYSLHQPEVSGAVQYPAMLVCSAYNFYPKPIRVTWVKNGQEVTTDVTVVTHFYACVITDPSMPGPERNKMVIGASAGLIYCWKKSTADGGASYDMGPSSC</sequence>
<dbReference type="InterPro" id="IPR003597">
    <property type="entry name" value="Ig_C1-set"/>
</dbReference>
<dbReference type="PANTHER" id="PTHR19944">
    <property type="entry name" value="MHC CLASS II-RELATED"/>
    <property type="match status" value="1"/>
</dbReference>
<dbReference type="InterPro" id="IPR050160">
    <property type="entry name" value="MHC/Immunoglobulin"/>
</dbReference>
<dbReference type="Proteomes" id="UP000314982">
    <property type="component" value="Unassembled WGS sequence"/>
</dbReference>
<dbReference type="SUPFAM" id="SSF48726">
    <property type="entry name" value="Immunoglobulin"/>
    <property type="match status" value="1"/>
</dbReference>
<name>A0A4W5QQA2_9TELE</name>
<dbReference type="Pfam" id="PF07654">
    <property type="entry name" value="C1-set"/>
    <property type="match status" value="1"/>
</dbReference>
<dbReference type="Ensembl" id="ENSHHUT00000080874.1">
    <property type="protein sequence ID" value="ENSHHUP00000078342.1"/>
    <property type="gene ID" value="ENSHHUG00000045726.1"/>
</dbReference>
<dbReference type="InterPro" id="IPR013783">
    <property type="entry name" value="Ig-like_fold"/>
</dbReference>
<reference evidence="3" key="3">
    <citation type="submission" date="2025-09" db="UniProtKB">
        <authorList>
            <consortium name="Ensembl"/>
        </authorList>
    </citation>
    <scope>IDENTIFICATION</scope>
</reference>
<protein>
    <recommendedName>
        <fullName evidence="2">Ig-like domain-containing protein</fullName>
    </recommendedName>
</protein>
<dbReference type="GeneTree" id="ENSGT00990000209223"/>
<dbReference type="SUPFAM" id="SSF54452">
    <property type="entry name" value="MHC antigen-recognition domain"/>
    <property type="match status" value="1"/>
</dbReference>
<evidence type="ECO:0000313" key="4">
    <source>
        <dbReference type="Proteomes" id="UP000314982"/>
    </source>
</evidence>
<evidence type="ECO:0000256" key="1">
    <source>
        <dbReference type="ARBA" id="ARBA00023180"/>
    </source>
</evidence>
<feature type="domain" description="Ig-like" evidence="2">
    <location>
        <begin position="81"/>
        <end position="152"/>
    </location>
</feature>
<proteinExistence type="predicted"/>
<dbReference type="InterPro" id="IPR011162">
    <property type="entry name" value="MHC_I/II-like_Ag-recog"/>
</dbReference>